<proteinExistence type="inferred from homology"/>
<name>A0A2P1PP26_9GAMM</name>
<dbReference type="AlphaFoldDB" id="A0A2P1PP26"/>
<evidence type="ECO:0000259" key="11">
    <source>
        <dbReference type="Pfam" id="PF00487"/>
    </source>
</evidence>
<evidence type="ECO:0000256" key="10">
    <source>
        <dbReference type="SAM" id="Phobius"/>
    </source>
</evidence>
<comment type="subcellular location">
    <subcellularLocation>
        <location evidence="1">Membrane</location>
        <topology evidence="1">Multi-pass membrane protein</topology>
    </subcellularLocation>
</comment>
<evidence type="ECO:0000256" key="8">
    <source>
        <dbReference type="ARBA" id="ARBA00023098"/>
    </source>
</evidence>
<evidence type="ECO:0000256" key="9">
    <source>
        <dbReference type="ARBA" id="ARBA00023136"/>
    </source>
</evidence>
<keyword evidence="14" id="KW-1185">Reference proteome</keyword>
<evidence type="ECO:0000256" key="4">
    <source>
        <dbReference type="ARBA" id="ARBA00022832"/>
    </source>
</evidence>
<dbReference type="Pfam" id="PF01610">
    <property type="entry name" value="DDE_Tnp_ISL3"/>
    <property type="match status" value="1"/>
</dbReference>
<evidence type="ECO:0000313" key="13">
    <source>
        <dbReference type="EMBL" id="AVP96586.1"/>
    </source>
</evidence>
<dbReference type="GO" id="GO:0006631">
    <property type="term" value="P:fatty acid metabolic process"/>
    <property type="evidence" value="ECO:0007669"/>
    <property type="project" value="UniProtKB-KW"/>
</dbReference>
<keyword evidence="6" id="KW-0560">Oxidoreductase</keyword>
<organism evidence="13 14">
    <name type="scientific">Ahniella affigens</name>
    <dbReference type="NCBI Taxonomy" id="2021234"/>
    <lineage>
        <taxon>Bacteria</taxon>
        <taxon>Pseudomonadati</taxon>
        <taxon>Pseudomonadota</taxon>
        <taxon>Gammaproteobacteria</taxon>
        <taxon>Lysobacterales</taxon>
        <taxon>Rhodanobacteraceae</taxon>
        <taxon>Ahniella</taxon>
    </lineage>
</organism>
<dbReference type="InterPro" id="IPR015876">
    <property type="entry name" value="Acyl-CoA_DS"/>
</dbReference>
<dbReference type="EMBL" id="CP027860">
    <property type="protein sequence ID" value="AVP96586.1"/>
    <property type="molecule type" value="Genomic_DNA"/>
</dbReference>
<dbReference type="KEGG" id="xba:C7S18_04930"/>
<evidence type="ECO:0000256" key="5">
    <source>
        <dbReference type="ARBA" id="ARBA00022989"/>
    </source>
</evidence>
<comment type="similarity">
    <text evidence="2">Belongs to the fatty acid desaturase type 2 family.</text>
</comment>
<dbReference type="Pfam" id="PF00487">
    <property type="entry name" value="FA_desaturase"/>
    <property type="match status" value="1"/>
</dbReference>
<sequence length="399" mass="45839">MSILDFLAHGLTGSPTWLVIAYFFAVTQLTIFGTTLFLHRSAAHRSVEFHPLIAHVFRFWTWLTTAMVTRDWVAIHRKHHARVETEEDPHSPVAHGIWKVVFHGVTLYQEAKKDREMIMQFSQGLEDDFIERKLYAAHPNWGPSLMFFINLALFGFIGVAIWAFQMLWIPVMAAGVVNGLGHWWGYRNFETDDRSTNLTPWAFFIGGEELHNNHHAYPSSAKFQLRRYEWDIGWSVISLLRRLGLAKVLRIAPTLHVRPNIQLPDAETLKAAMTVRFELSKRYFREVIRPTLHDELAAAKRAGIRLSGRLRRGIASDGRWLSNEQREAMETWLATRPSLATLVEHRRRLNEILARTSKNAEERLEALRAWCSEAEASGSRALAQFAADLRGWSLAPQAV</sequence>
<evidence type="ECO:0000256" key="6">
    <source>
        <dbReference type="ARBA" id="ARBA00023002"/>
    </source>
</evidence>
<reference evidence="13 14" key="1">
    <citation type="submission" date="2018-03" db="EMBL/GenBank/DDBJ databases">
        <title>Ahniella affigens gen. nov., sp. nov., a gammaproteobacterium isolated from sandy soil near a stream.</title>
        <authorList>
            <person name="Ko Y."/>
            <person name="Kim J.-H."/>
        </authorList>
    </citation>
    <scope>NUCLEOTIDE SEQUENCE [LARGE SCALE GENOMIC DNA]</scope>
    <source>
        <strain evidence="13 14">D13</strain>
    </source>
</reference>
<feature type="transmembrane region" description="Helical" evidence="10">
    <location>
        <begin position="167"/>
        <end position="186"/>
    </location>
</feature>
<keyword evidence="3 10" id="KW-0812">Transmembrane</keyword>
<feature type="transmembrane region" description="Helical" evidence="10">
    <location>
        <begin position="141"/>
        <end position="161"/>
    </location>
</feature>
<evidence type="ECO:0000256" key="7">
    <source>
        <dbReference type="ARBA" id="ARBA00023004"/>
    </source>
</evidence>
<feature type="domain" description="Fatty acid desaturase" evidence="11">
    <location>
        <begin position="15"/>
        <end position="229"/>
    </location>
</feature>
<evidence type="ECO:0000256" key="1">
    <source>
        <dbReference type="ARBA" id="ARBA00004141"/>
    </source>
</evidence>
<evidence type="ECO:0000256" key="3">
    <source>
        <dbReference type="ARBA" id="ARBA00022692"/>
    </source>
</evidence>
<dbReference type="InterPro" id="IPR005804">
    <property type="entry name" value="FA_desaturase_dom"/>
</dbReference>
<feature type="transmembrane region" description="Helical" evidence="10">
    <location>
        <begin position="20"/>
        <end position="38"/>
    </location>
</feature>
<reference evidence="13 14" key="2">
    <citation type="submission" date="2018-03" db="EMBL/GenBank/DDBJ databases">
        <authorList>
            <person name="Keele B.F."/>
        </authorList>
    </citation>
    <scope>NUCLEOTIDE SEQUENCE [LARGE SCALE GENOMIC DNA]</scope>
    <source>
        <strain evidence="13 14">D13</strain>
    </source>
</reference>
<keyword evidence="4" id="KW-0276">Fatty acid metabolism</keyword>
<dbReference type="InterPro" id="IPR002560">
    <property type="entry name" value="Transposase_DDE"/>
</dbReference>
<dbReference type="Proteomes" id="UP000241074">
    <property type="component" value="Chromosome"/>
</dbReference>
<gene>
    <name evidence="13" type="ORF">C7S18_04930</name>
</gene>
<dbReference type="PANTHER" id="PTHR11351">
    <property type="entry name" value="ACYL-COA DESATURASE"/>
    <property type="match status" value="1"/>
</dbReference>
<keyword evidence="9 10" id="KW-0472">Membrane</keyword>
<feature type="domain" description="Transposase IS204/IS1001/IS1096/IS1165 DDE" evidence="12">
    <location>
        <begin position="307"/>
        <end position="392"/>
    </location>
</feature>
<dbReference type="GO" id="GO:0016020">
    <property type="term" value="C:membrane"/>
    <property type="evidence" value="ECO:0007669"/>
    <property type="project" value="UniProtKB-SubCell"/>
</dbReference>
<dbReference type="PANTHER" id="PTHR11351:SF33">
    <property type="entry name" value="DELTA-9 FATTY ACID DESATURASE, DESA"/>
    <property type="match status" value="1"/>
</dbReference>
<accession>A0A2P1PP26</accession>
<evidence type="ECO:0000256" key="2">
    <source>
        <dbReference type="ARBA" id="ARBA00008749"/>
    </source>
</evidence>
<keyword evidence="8" id="KW-0443">Lipid metabolism</keyword>
<keyword evidence="5 10" id="KW-1133">Transmembrane helix</keyword>
<keyword evidence="7" id="KW-0408">Iron</keyword>
<evidence type="ECO:0000259" key="12">
    <source>
        <dbReference type="Pfam" id="PF01610"/>
    </source>
</evidence>
<dbReference type="CDD" id="cd03505">
    <property type="entry name" value="Delta9-FADS-like"/>
    <property type="match status" value="1"/>
</dbReference>
<dbReference type="RefSeq" id="WP_106890514.1">
    <property type="nucleotide sequence ID" value="NZ_CP027860.1"/>
</dbReference>
<protein>
    <submittedName>
        <fullName evidence="13">Acyl-CoA desaturase</fullName>
    </submittedName>
</protein>
<dbReference type="OrthoDB" id="9768289at2"/>
<dbReference type="GO" id="GO:0016717">
    <property type="term" value="F:oxidoreductase activity, acting on paired donors, with oxidation of a pair of donors resulting in the reduction of molecular oxygen to two molecules of water"/>
    <property type="evidence" value="ECO:0007669"/>
    <property type="project" value="InterPro"/>
</dbReference>
<evidence type="ECO:0000313" key="14">
    <source>
        <dbReference type="Proteomes" id="UP000241074"/>
    </source>
</evidence>